<keyword evidence="3" id="KW-0378">Hydrolase</keyword>
<dbReference type="PANTHER" id="PTHR43211">
    <property type="entry name" value="FUMARYLACETOACETATE HYDROLASE"/>
    <property type="match status" value="1"/>
</dbReference>
<proteinExistence type="predicted"/>
<evidence type="ECO:0000313" key="3">
    <source>
        <dbReference type="EMBL" id="MBY8825759.1"/>
    </source>
</evidence>
<dbReference type="Pfam" id="PF01557">
    <property type="entry name" value="FAA_hydrolase"/>
    <property type="match status" value="1"/>
</dbReference>
<dbReference type="Proteomes" id="UP000706039">
    <property type="component" value="Unassembled WGS sequence"/>
</dbReference>
<dbReference type="SUPFAM" id="SSF56529">
    <property type="entry name" value="FAH"/>
    <property type="match status" value="1"/>
</dbReference>
<feature type="domain" description="Fumarylacetoacetase N-terminal" evidence="2">
    <location>
        <begin position="1"/>
        <end position="76"/>
    </location>
</feature>
<accession>A0ABS7PWL3</accession>
<gene>
    <name evidence="3" type="ORF">K7G82_25885</name>
</gene>
<comment type="caution">
    <text evidence="3">The sequence shown here is derived from an EMBL/GenBank/DDBJ whole genome shotgun (WGS) entry which is preliminary data.</text>
</comment>
<organism evidence="3 4">
    <name type="scientific">Sphingomonas colocasiae</name>
    <dbReference type="NCBI Taxonomy" id="1848973"/>
    <lineage>
        <taxon>Bacteria</taxon>
        <taxon>Pseudomonadati</taxon>
        <taxon>Pseudomonadota</taxon>
        <taxon>Alphaproteobacteria</taxon>
        <taxon>Sphingomonadales</taxon>
        <taxon>Sphingomonadaceae</taxon>
        <taxon>Sphingomonas</taxon>
    </lineage>
</organism>
<dbReference type="RefSeq" id="WP_222992862.1">
    <property type="nucleotide sequence ID" value="NZ_JAINVV010000013.1"/>
</dbReference>
<evidence type="ECO:0000259" key="1">
    <source>
        <dbReference type="Pfam" id="PF01557"/>
    </source>
</evidence>
<dbReference type="EMBL" id="JAINVV010000013">
    <property type="protein sequence ID" value="MBY8825759.1"/>
    <property type="molecule type" value="Genomic_DNA"/>
</dbReference>
<dbReference type="GO" id="GO:0016787">
    <property type="term" value="F:hydrolase activity"/>
    <property type="evidence" value="ECO:0007669"/>
    <property type="project" value="UniProtKB-KW"/>
</dbReference>
<dbReference type="InterPro" id="IPR011234">
    <property type="entry name" value="Fumarylacetoacetase-like_C"/>
</dbReference>
<evidence type="ECO:0000313" key="4">
    <source>
        <dbReference type="Proteomes" id="UP000706039"/>
    </source>
</evidence>
<dbReference type="Pfam" id="PF18288">
    <property type="entry name" value="FAA_hydro_N_2"/>
    <property type="match status" value="1"/>
</dbReference>
<dbReference type="Gene3D" id="3.90.850.10">
    <property type="entry name" value="Fumarylacetoacetase-like, C-terminal domain"/>
    <property type="match status" value="1"/>
</dbReference>
<dbReference type="PANTHER" id="PTHR43211:SF1">
    <property type="entry name" value="BLL6422 PROTEIN"/>
    <property type="match status" value="1"/>
</dbReference>
<dbReference type="InterPro" id="IPR041072">
    <property type="entry name" value="FAA_hydro_N"/>
</dbReference>
<protein>
    <submittedName>
        <fullName evidence="3">Fumarylacetoacetate hydrolase family protein</fullName>
    </submittedName>
</protein>
<name>A0ABS7PWL3_9SPHN</name>
<reference evidence="3 4" key="1">
    <citation type="submission" date="2021-08" db="EMBL/GenBank/DDBJ databases">
        <authorList>
            <person name="Tuo L."/>
        </authorList>
    </citation>
    <scope>NUCLEOTIDE SEQUENCE [LARGE SCALE GENOMIC DNA]</scope>
    <source>
        <strain evidence="3 4">JCM 31229</strain>
    </source>
</reference>
<evidence type="ECO:0000259" key="2">
    <source>
        <dbReference type="Pfam" id="PF18288"/>
    </source>
</evidence>
<dbReference type="InterPro" id="IPR036663">
    <property type="entry name" value="Fumarylacetoacetase_C_sf"/>
</dbReference>
<sequence length="399" mass="42531">MKLATLRTGGDGRLLIVSRDLAYAEFAVAAPTLQAALDNWATVEPDLRAQAARLDTDGAGDAIAVDMAALDAVLPRGYQFLDASAFLAHNHILADAWGFEKRGEHEPPLMYQGISHRYLAPHEDVVFPDIRHDVDFEAEIGVITDAVPMGITPEAALGHVRLIVIINDWSLRAFGPGEMKGGFGFIHAKPPSTLSAFAVTPDELGDAWRDGRVHLPLRLWRGDALFGEPLGGAMHFGFGDLIAHAAATRDLCAGTVIGSGTVSNYDADRVGSACIAERRALDTLAGRAATPFLRDGERVRLALGEAGAGIAGLIDQRVRIVSGGCRSPIHPLTRHASAGWHLPTRLRLILWEMPACAGMTIGVGFALAKVGRPYSASQGGLVPYSRNSSSITTLIFGLR</sequence>
<feature type="domain" description="Fumarylacetoacetase-like C-terminal" evidence="1">
    <location>
        <begin position="102"/>
        <end position="307"/>
    </location>
</feature>
<keyword evidence="4" id="KW-1185">Reference proteome</keyword>